<sequence>MSARFPDSVYTQGGEPDARFTLANERTFLAWIRTSLAFIAAGIALELLGAELHAALRLAASLLLILVGTATPPLAWFGWAKTERALRRQEPLPAAPLGAVLALTASVAGALLVLAILLR</sequence>
<keyword evidence="4 6" id="KW-1133">Transmembrane helix</keyword>
<comment type="subcellular location">
    <subcellularLocation>
        <location evidence="1">Cell membrane</location>
        <topology evidence="1">Multi-pass membrane protein</topology>
    </subcellularLocation>
</comment>
<dbReference type="EMBL" id="CP038266">
    <property type="protein sequence ID" value="QBR87882.1"/>
    <property type="molecule type" value="Genomic_DNA"/>
</dbReference>
<organism evidence="8 9">
    <name type="scientific">Microbacterium wangchenii</name>
    <dbReference type="NCBI Taxonomy" id="2541726"/>
    <lineage>
        <taxon>Bacteria</taxon>
        <taxon>Bacillati</taxon>
        <taxon>Actinomycetota</taxon>
        <taxon>Actinomycetes</taxon>
        <taxon>Micrococcales</taxon>
        <taxon>Microbacteriaceae</taxon>
        <taxon>Microbacterium</taxon>
    </lineage>
</organism>
<protein>
    <submittedName>
        <fullName evidence="8">DUF202 domain-containing protein</fullName>
    </submittedName>
</protein>
<evidence type="ECO:0000256" key="5">
    <source>
        <dbReference type="ARBA" id="ARBA00023136"/>
    </source>
</evidence>
<feature type="domain" description="DUF202" evidence="7">
    <location>
        <begin position="19"/>
        <end position="85"/>
    </location>
</feature>
<evidence type="ECO:0000256" key="3">
    <source>
        <dbReference type="ARBA" id="ARBA00022692"/>
    </source>
</evidence>
<dbReference type="Pfam" id="PF02656">
    <property type="entry name" value="DUF202"/>
    <property type="match status" value="1"/>
</dbReference>
<keyword evidence="2" id="KW-1003">Cell membrane</keyword>
<keyword evidence="5 6" id="KW-0472">Membrane</keyword>
<name>A0ABX5SRH1_9MICO</name>
<dbReference type="InterPro" id="IPR003807">
    <property type="entry name" value="DUF202"/>
</dbReference>
<evidence type="ECO:0000313" key="9">
    <source>
        <dbReference type="Proteomes" id="UP000295748"/>
    </source>
</evidence>
<evidence type="ECO:0000256" key="6">
    <source>
        <dbReference type="SAM" id="Phobius"/>
    </source>
</evidence>
<keyword evidence="3 6" id="KW-0812">Transmembrane</keyword>
<feature type="transmembrane region" description="Helical" evidence="6">
    <location>
        <begin position="28"/>
        <end position="48"/>
    </location>
</feature>
<keyword evidence="9" id="KW-1185">Reference proteome</keyword>
<reference evidence="8 9" key="1">
    <citation type="submission" date="2019-03" db="EMBL/GenBank/DDBJ databases">
        <authorList>
            <person name="Dong K."/>
        </authorList>
    </citation>
    <scope>NUCLEOTIDE SEQUENCE [LARGE SCALE GENOMIC DNA]</scope>
    <source>
        <strain evidence="9">dk512</strain>
    </source>
</reference>
<evidence type="ECO:0000259" key="7">
    <source>
        <dbReference type="Pfam" id="PF02656"/>
    </source>
</evidence>
<evidence type="ECO:0000256" key="4">
    <source>
        <dbReference type="ARBA" id="ARBA00022989"/>
    </source>
</evidence>
<evidence type="ECO:0000256" key="1">
    <source>
        <dbReference type="ARBA" id="ARBA00004651"/>
    </source>
</evidence>
<evidence type="ECO:0000313" key="8">
    <source>
        <dbReference type="EMBL" id="QBR87882.1"/>
    </source>
</evidence>
<dbReference type="PANTHER" id="PTHR34187">
    <property type="entry name" value="FGR18P"/>
    <property type="match status" value="1"/>
</dbReference>
<dbReference type="InterPro" id="IPR052053">
    <property type="entry name" value="IM_YidH-like"/>
</dbReference>
<dbReference type="PANTHER" id="PTHR34187:SF2">
    <property type="entry name" value="DUF202 DOMAIN-CONTAINING PROTEIN"/>
    <property type="match status" value="1"/>
</dbReference>
<dbReference type="RefSeq" id="WP_135063673.1">
    <property type="nucleotide sequence ID" value="NZ_CP038266.1"/>
</dbReference>
<proteinExistence type="predicted"/>
<evidence type="ECO:0000256" key="2">
    <source>
        <dbReference type="ARBA" id="ARBA00022475"/>
    </source>
</evidence>
<feature type="transmembrane region" description="Helical" evidence="6">
    <location>
        <begin position="55"/>
        <end position="77"/>
    </location>
</feature>
<dbReference type="Proteomes" id="UP000295748">
    <property type="component" value="Chromosome"/>
</dbReference>
<accession>A0ABX5SRH1</accession>
<feature type="transmembrane region" description="Helical" evidence="6">
    <location>
        <begin position="97"/>
        <end position="118"/>
    </location>
</feature>
<gene>
    <name evidence="8" type="ORF">E4K62_03735</name>
</gene>